<proteinExistence type="predicted"/>
<reference evidence="1 2" key="1">
    <citation type="submission" date="2019-03" db="EMBL/GenBank/DDBJ databases">
        <title>First draft genome of Liparis tanakae, snailfish: a comprehensive survey of snailfish specific genes.</title>
        <authorList>
            <person name="Kim W."/>
            <person name="Song I."/>
            <person name="Jeong J.-H."/>
            <person name="Kim D."/>
            <person name="Kim S."/>
            <person name="Ryu S."/>
            <person name="Song J.Y."/>
            <person name="Lee S.K."/>
        </authorList>
    </citation>
    <scope>NUCLEOTIDE SEQUENCE [LARGE SCALE GENOMIC DNA]</scope>
    <source>
        <tissue evidence="1">Muscle</tissue>
    </source>
</reference>
<keyword evidence="2" id="KW-1185">Reference proteome</keyword>
<protein>
    <submittedName>
        <fullName evidence="1">Uncharacterized protein</fullName>
    </submittedName>
</protein>
<name>A0A4Z2F5Q9_9TELE</name>
<dbReference type="EMBL" id="SRLO01001616">
    <property type="protein sequence ID" value="TNN36455.1"/>
    <property type="molecule type" value="Genomic_DNA"/>
</dbReference>
<gene>
    <name evidence="1" type="ORF">EYF80_053375</name>
</gene>
<organism evidence="1 2">
    <name type="scientific">Liparis tanakae</name>
    <name type="common">Tanaka's snailfish</name>
    <dbReference type="NCBI Taxonomy" id="230148"/>
    <lineage>
        <taxon>Eukaryota</taxon>
        <taxon>Metazoa</taxon>
        <taxon>Chordata</taxon>
        <taxon>Craniata</taxon>
        <taxon>Vertebrata</taxon>
        <taxon>Euteleostomi</taxon>
        <taxon>Actinopterygii</taxon>
        <taxon>Neopterygii</taxon>
        <taxon>Teleostei</taxon>
        <taxon>Neoteleostei</taxon>
        <taxon>Acanthomorphata</taxon>
        <taxon>Eupercaria</taxon>
        <taxon>Perciformes</taxon>
        <taxon>Cottioidei</taxon>
        <taxon>Cottales</taxon>
        <taxon>Liparidae</taxon>
        <taxon>Liparis</taxon>
    </lineage>
</organism>
<sequence length="109" mass="12031">MEAVTPSTVTLSSRSRLRTCRCNTQQHRSAGSATETSSYFENPCISTELKHTEVRAALTRRAPERSALTRRAPEPLLYSHFWALGLDWTSSTTVVTASAYMSLSGLAIH</sequence>
<evidence type="ECO:0000313" key="2">
    <source>
        <dbReference type="Proteomes" id="UP000314294"/>
    </source>
</evidence>
<dbReference type="Proteomes" id="UP000314294">
    <property type="component" value="Unassembled WGS sequence"/>
</dbReference>
<accession>A0A4Z2F5Q9</accession>
<dbReference type="AlphaFoldDB" id="A0A4Z2F5Q9"/>
<comment type="caution">
    <text evidence="1">The sequence shown here is derived from an EMBL/GenBank/DDBJ whole genome shotgun (WGS) entry which is preliminary data.</text>
</comment>
<evidence type="ECO:0000313" key="1">
    <source>
        <dbReference type="EMBL" id="TNN36455.1"/>
    </source>
</evidence>